<dbReference type="OrthoDB" id="2143914at2759"/>
<dbReference type="GO" id="GO:0005634">
    <property type="term" value="C:nucleus"/>
    <property type="evidence" value="ECO:0007669"/>
    <property type="project" value="TreeGrafter"/>
</dbReference>
<feature type="domain" description="Myb-like" evidence="2">
    <location>
        <begin position="480"/>
        <end position="525"/>
    </location>
</feature>
<dbReference type="CDD" id="cd00167">
    <property type="entry name" value="SANT"/>
    <property type="match status" value="4"/>
</dbReference>
<dbReference type="GO" id="GO:0000978">
    <property type="term" value="F:RNA polymerase II cis-regulatory region sequence-specific DNA binding"/>
    <property type="evidence" value="ECO:0007669"/>
    <property type="project" value="TreeGrafter"/>
</dbReference>
<dbReference type="InterPro" id="IPR009057">
    <property type="entry name" value="Homeodomain-like_sf"/>
</dbReference>
<evidence type="ECO:0000259" key="2">
    <source>
        <dbReference type="PROSITE" id="PS50090"/>
    </source>
</evidence>
<dbReference type="PANTHER" id="PTHR45614:SF51">
    <property type="entry name" value="MYB-LIKE DNA-BINDING PROTEIN BAS1"/>
    <property type="match status" value="1"/>
</dbReference>
<dbReference type="InterPro" id="IPR017884">
    <property type="entry name" value="SANT_dom"/>
</dbReference>
<feature type="compositionally biased region" description="Low complexity" evidence="1">
    <location>
        <begin position="98"/>
        <end position="123"/>
    </location>
</feature>
<dbReference type="Pfam" id="PF13921">
    <property type="entry name" value="Myb_DNA-bind_6"/>
    <property type="match status" value="1"/>
</dbReference>
<organism evidence="5 6">
    <name type="scientific">Mortierella polycephala</name>
    <dbReference type="NCBI Taxonomy" id="41804"/>
    <lineage>
        <taxon>Eukaryota</taxon>
        <taxon>Fungi</taxon>
        <taxon>Fungi incertae sedis</taxon>
        <taxon>Mucoromycota</taxon>
        <taxon>Mortierellomycotina</taxon>
        <taxon>Mortierellomycetes</taxon>
        <taxon>Mortierellales</taxon>
        <taxon>Mortierellaceae</taxon>
        <taxon>Mortierella</taxon>
    </lineage>
</organism>
<feature type="region of interest" description="Disordered" evidence="1">
    <location>
        <begin position="86"/>
        <end position="136"/>
    </location>
</feature>
<reference evidence="5" key="1">
    <citation type="journal article" date="2020" name="Fungal Divers.">
        <title>Resolving the Mortierellaceae phylogeny through synthesis of multi-gene phylogenetics and phylogenomics.</title>
        <authorList>
            <person name="Vandepol N."/>
            <person name="Liber J."/>
            <person name="Desiro A."/>
            <person name="Na H."/>
            <person name="Kennedy M."/>
            <person name="Barry K."/>
            <person name="Grigoriev I.V."/>
            <person name="Miller A.N."/>
            <person name="O'Donnell K."/>
            <person name="Stajich J.E."/>
            <person name="Bonito G."/>
        </authorList>
    </citation>
    <scope>NUCLEOTIDE SEQUENCE</scope>
    <source>
        <strain evidence="5">KOD948</strain>
    </source>
</reference>
<feature type="domain" description="HTH myb-type" evidence="4">
    <location>
        <begin position="596"/>
        <end position="651"/>
    </location>
</feature>
<feature type="domain" description="SANT" evidence="3">
    <location>
        <begin position="477"/>
        <end position="529"/>
    </location>
</feature>
<dbReference type="PROSITE" id="PS51294">
    <property type="entry name" value="HTH_MYB"/>
    <property type="match status" value="2"/>
</dbReference>
<dbReference type="AlphaFoldDB" id="A0A9P6QCG3"/>
<dbReference type="EMBL" id="JAAAJA010000030">
    <property type="protein sequence ID" value="KAG0265535.1"/>
    <property type="molecule type" value="Genomic_DNA"/>
</dbReference>
<dbReference type="InterPro" id="IPR050560">
    <property type="entry name" value="MYB_TF"/>
</dbReference>
<evidence type="ECO:0000256" key="1">
    <source>
        <dbReference type="SAM" id="MobiDB-lite"/>
    </source>
</evidence>
<evidence type="ECO:0000313" key="6">
    <source>
        <dbReference type="Proteomes" id="UP000726737"/>
    </source>
</evidence>
<feature type="domain" description="Myb-like" evidence="2">
    <location>
        <begin position="343"/>
        <end position="393"/>
    </location>
</feature>
<evidence type="ECO:0000259" key="3">
    <source>
        <dbReference type="PROSITE" id="PS51293"/>
    </source>
</evidence>
<proteinExistence type="predicted"/>
<evidence type="ECO:0000259" key="4">
    <source>
        <dbReference type="PROSITE" id="PS51294"/>
    </source>
</evidence>
<feature type="domain" description="HTH myb-type" evidence="4">
    <location>
        <begin position="297"/>
        <end position="345"/>
    </location>
</feature>
<dbReference type="PROSITE" id="PS50090">
    <property type="entry name" value="MYB_LIKE"/>
    <property type="match status" value="4"/>
</dbReference>
<dbReference type="PROSITE" id="PS51293">
    <property type="entry name" value="SANT"/>
    <property type="match status" value="1"/>
</dbReference>
<dbReference type="InterPro" id="IPR001005">
    <property type="entry name" value="SANT/Myb"/>
</dbReference>
<accession>A0A9P6QCG3</accession>
<feature type="domain" description="Myb-like" evidence="2">
    <location>
        <begin position="297"/>
        <end position="340"/>
    </location>
</feature>
<feature type="compositionally biased region" description="Polar residues" evidence="1">
    <location>
        <begin position="86"/>
        <end position="97"/>
    </location>
</feature>
<dbReference type="SUPFAM" id="SSF46689">
    <property type="entry name" value="Homeodomain-like"/>
    <property type="match status" value="3"/>
</dbReference>
<evidence type="ECO:0000313" key="5">
    <source>
        <dbReference type="EMBL" id="KAG0265535.1"/>
    </source>
</evidence>
<dbReference type="Proteomes" id="UP000726737">
    <property type="component" value="Unassembled WGS sequence"/>
</dbReference>
<protein>
    <submittedName>
        <fullName evidence="5">Uncharacterized protein</fullName>
    </submittedName>
</protein>
<sequence>MAPPLLSVAIHLRGAMSTIRSTHPHCLKRNPTALLFRLSHPTAASASASASYRFSILSTASSHTTSLAQDDLSLFKGSNQYYQLNTKNHISGNPQGLSPSTSETDASSSSPKTGAAAAVAEPATTIDSADRSKYNKPQFTPEMDRELLQLREQGHPWTTIGSIMGVPYRSCHRRYNTALDPQLHELWSQRTIERMDELVAQGKSWSDIAQDLGIRSSSCQIKWKALAKPKGMERNRLFDSLQSRVLLQLVEEHGEDNWSVVMRGFMMKLGGKDMSKVTPEQLRHQYYRLQRKSTHVWSLKEETALIQHVLKHGTGEWENISQALRRHTPEQCKEKWTSLDMSTKKPKNKAWYRAERSNFWRLWQRFGTDWDTIANSLPKRRPIECEAFFNKATAKFSKDDPELFQKHVQDLADDLAQYKSHAWKKEDSKRLLVVSDQCRSKSGRVNWDKVEKAMDLNLSASQYKHHHHYLMTIRRGGLSGQWTEDEVRILEGAVMKHGKKWVLISKTYLPSRNPKSVCHKFNMIQHKGNYKSEEEYDALMSKVDLQEQEFNRRQEKSGRPTLSVTFKPNWHEVARSMPGGTWTAEQCQSAYESSFKNHLKHAQWTAEQDKVLLAATRTMGCRNWIGVAKEVPGKDTWECRLRWSELQKPVLETMATTTDPVEAESISA</sequence>
<name>A0A9P6QCG3_9FUNG</name>
<comment type="caution">
    <text evidence="5">The sequence shown here is derived from an EMBL/GenBank/DDBJ whole genome shotgun (WGS) entry which is preliminary data.</text>
</comment>
<dbReference type="SMART" id="SM00717">
    <property type="entry name" value="SANT"/>
    <property type="match status" value="6"/>
</dbReference>
<gene>
    <name evidence="5" type="ORF">BG011_004563</name>
</gene>
<dbReference type="PANTHER" id="PTHR45614">
    <property type="entry name" value="MYB PROTEIN-RELATED"/>
    <property type="match status" value="1"/>
</dbReference>
<keyword evidence="6" id="KW-1185">Reference proteome</keyword>
<dbReference type="InterPro" id="IPR017930">
    <property type="entry name" value="Myb_dom"/>
</dbReference>
<dbReference type="Pfam" id="PF00249">
    <property type="entry name" value="Myb_DNA-binding"/>
    <property type="match status" value="2"/>
</dbReference>
<dbReference type="GO" id="GO:0000981">
    <property type="term" value="F:DNA-binding transcription factor activity, RNA polymerase II-specific"/>
    <property type="evidence" value="ECO:0007669"/>
    <property type="project" value="TreeGrafter"/>
</dbReference>
<feature type="domain" description="Myb-like" evidence="2">
    <location>
        <begin position="596"/>
        <end position="647"/>
    </location>
</feature>
<dbReference type="Gene3D" id="1.10.10.60">
    <property type="entry name" value="Homeodomain-like"/>
    <property type="match status" value="3"/>
</dbReference>